<evidence type="ECO:0000313" key="1">
    <source>
        <dbReference type="EMBL" id="KAK8998256.1"/>
    </source>
</evidence>
<protein>
    <submittedName>
        <fullName evidence="1">Uncharacterized protein</fullName>
    </submittedName>
</protein>
<sequence length="111" mass="12687">MSLVITTKIKAAEKVYFPVQLWKQENKNRRQHFETPDRDEKMGGLSGIVSREEKAEARICFQASIEPNCRHGGPTLAFPNAQGEMWTDRVLLFQKALTLMDNGNDFSIFVL</sequence>
<evidence type="ECO:0000313" key="2">
    <source>
        <dbReference type="Proteomes" id="UP001396334"/>
    </source>
</evidence>
<accession>A0ABR2QC68</accession>
<reference evidence="1 2" key="1">
    <citation type="journal article" date="2024" name="G3 (Bethesda)">
        <title>Genome assembly of Hibiscus sabdariffa L. provides insights into metabolisms of medicinal natural products.</title>
        <authorList>
            <person name="Kim T."/>
        </authorList>
    </citation>
    <scope>NUCLEOTIDE SEQUENCE [LARGE SCALE GENOMIC DNA]</scope>
    <source>
        <strain evidence="1">TK-2024</strain>
        <tissue evidence="1">Old leaves</tissue>
    </source>
</reference>
<gene>
    <name evidence="1" type="ORF">V6N11_083647</name>
</gene>
<comment type="caution">
    <text evidence="1">The sequence shown here is derived from an EMBL/GenBank/DDBJ whole genome shotgun (WGS) entry which is preliminary data.</text>
</comment>
<keyword evidence="2" id="KW-1185">Reference proteome</keyword>
<dbReference type="Proteomes" id="UP001396334">
    <property type="component" value="Unassembled WGS sequence"/>
</dbReference>
<name>A0ABR2QC68_9ROSI</name>
<dbReference type="EMBL" id="JBBPBN010000041">
    <property type="protein sequence ID" value="KAK8998256.1"/>
    <property type="molecule type" value="Genomic_DNA"/>
</dbReference>
<proteinExistence type="predicted"/>
<organism evidence="1 2">
    <name type="scientific">Hibiscus sabdariffa</name>
    <name type="common">roselle</name>
    <dbReference type="NCBI Taxonomy" id="183260"/>
    <lineage>
        <taxon>Eukaryota</taxon>
        <taxon>Viridiplantae</taxon>
        <taxon>Streptophyta</taxon>
        <taxon>Embryophyta</taxon>
        <taxon>Tracheophyta</taxon>
        <taxon>Spermatophyta</taxon>
        <taxon>Magnoliopsida</taxon>
        <taxon>eudicotyledons</taxon>
        <taxon>Gunneridae</taxon>
        <taxon>Pentapetalae</taxon>
        <taxon>rosids</taxon>
        <taxon>malvids</taxon>
        <taxon>Malvales</taxon>
        <taxon>Malvaceae</taxon>
        <taxon>Malvoideae</taxon>
        <taxon>Hibiscus</taxon>
    </lineage>
</organism>